<dbReference type="InterPro" id="IPR023100">
    <property type="entry name" value="D-aminoacylase_insert_dom_sf"/>
</dbReference>
<dbReference type="CDD" id="cd01297">
    <property type="entry name" value="D-aminoacylase"/>
    <property type="match status" value="1"/>
</dbReference>
<feature type="domain" description="Amidohydrolase 3" evidence="1">
    <location>
        <begin position="71"/>
        <end position="508"/>
    </location>
</feature>
<reference evidence="2 3" key="1">
    <citation type="submission" date="2017-11" db="EMBL/GenBank/DDBJ databases">
        <title>Rhodohalobacter 15182 sp. nov., isolated from a salt lake.</title>
        <authorList>
            <person name="Han S."/>
        </authorList>
    </citation>
    <scope>NUCLEOTIDE SEQUENCE [LARGE SCALE GENOMIC DNA]</scope>
    <source>
        <strain evidence="2 3">15182</strain>
    </source>
</reference>
<dbReference type="Gene3D" id="3.30.1490.130">
    <property type="entry name" value="D-aminoacylase. Domain 3"/>
    <property type="match status" value="1"/>
</dbReference>
<dbReference type="SUPFAM" id="SSF51556">
    <property type="entry name" value="Metallo-dependent hydrolases"/>
    <property type="match status" value="1"/>
</dbReference>
<dbReference type="AlphaFoldDB" id="A0A2N0VH28"/>
<dbReference type="Gene3D" id="2.30.40.10">
    <property type="entry name" value="Urease, subunit C, domain 1"/>
    <property type="match status" value="1"/>
</dbReference>
<dbReference type="InterPro" id="IPR050378">
    <property type="entry name" value="Metallo-dep_Hydrolases_sf"/>
</dbReference>
<gene>
    <name evidence="2" type="ORF">CWD77_07925</name>
</gene>
<dbReference type="InterPro" id="IPR013108">
    <property type="entry name" value="Amidohydro_3"/>
</dbReference>
<dbReference type="InterPro" id="IPR032466">
    <property type="entry name" value="Metal_Hydrolase"/>
</dbReference>
<accession>A0A2N0VH28</accession>
<dbReference type="InterPro" id="IPR011059">
    <property type="entry name" value="Metal-dep_hydrolase_composite"/>
</dbReference>
<dbReference type="Pfam" id="PF07969">
    <property type="entry name" value="Amidohydro_3"/>
    <property type="match status" value="1"/>
</dbReference>
<dbReference type="GO" id="GO:0005829">
    <property type="term" value="C:cytosol"/>
    <property type="evidence" value="ECO:0007669"/>
    <property type="project" value="TreeGrafter"/>
</dbReference>
<evidence type="ECO:0000313" key="3">
    <source>
        <dbReference type="Proteomes" id="UP000233398"/>
    </source>
</evidence>
<keyword evidence="2" id="KW-0378">Hydrolase</keyword>
<comment type="caution">
    <text evidence="2">The sequence shown here is derived from an EMBL/GenBank/DDBJ whole genome shotgun (WGS) entry which is preliminary data.</text>
</comment>
<organism evidence="2 3">
    <name type="scientific">Rhodohalobacter barkolensis</name>
    <dbReference type="NCBI Taxonomy" id="2053187"/>
    <lineage>
        <taxon>Bacteria</taxon>
        <taxon>Pseudomonadati</taxon>
        <taxon>Balneolota</taxon>
        <taxon>Balneolia</taxon>
        <taxon>Balneolales</taxon>
        <taxon>Balneolaceae</taxon>
        <taxon>Rhodohalobacter</taxon>
    </lineage>
</organism>
<dbReference type="RefSeq" id="WP_101073031.1">
    <property type="nucleotide sequence ID" value="NZ_PISP01000002.1"/>
</dbReference>
<name>A0A2N0VH28_9BACT</name>
<proteinExistence type="predicted"/>
<dbReference type="EMBL" id="PISP01000002">
    <property type="protein sequence ID" value="PKD43490.1"/>
    <property type="molecule type" value="Genomic_DNA"/>
</dbReference>
<evidence type="ECO:0000313" key="2">
    <source>
        <dbReference type="EMBL" id="PKD43490.1"/>
    </source>
</evidence>
<keyword evidence="3" id="KW-1185">Reference proteome</keyword>
<evidence type="ECO:0000259" key="1">
    <source>
        <dbReference type="Pfam" id="PF07969"/>
    </source>
</evidence>
<dbReference type="SUPFAM" id="SSF51338">
    <property type="entry name" value="Composite domain of metallo-dependent hydrolases"/>
    <property type="match status" value="1"/>
</dbReference>
<dbReference type="Proteomes" id="UP000233398">
    <property type="component" value="Unassembled WGS sequence"/>
</dbReference>
<dbReference type="OrthoDB" id="9775607at2"/>
<protein>
    <submittedName>
        <fullName evidence="2">Amidohydrolase</fullName>
    </submittedName>
</protein>
<dbReference type="PANTHER" id="PTHR11647">
    <property type="entry name" value="HYDRANTOINASE/DIHYDROPYRIMIDINASE FAMILY MEMBER"/>
    <property type="match status" value="1"/>
</dbReference>
<dbReference type="GO" id="GO:0016812">
    <property type="term" value="F:hydrolase activity, acting on carbon-nitrogen (but not peptide) bonds, in cyclic amides"/>
    <property type="evidence" value="ECO:0007669"/>
    <property type="project" value="TreeGrafter"/>
</dbReference>
<dbReference type="GO" id="GO:0016811">
    <property type="term" value="F:hydrolase activity, acting on carbon-nitrogen (but not peptide) bonds, in linear amides"/>
    <property type="evidence" value="ECO:0007669"/>
    <property type="project" value="InterPro"/>
</dbReference>
<dbReference type="Gene3D" id="3.20.20.140">
    <property type="entry name" value="Metal-dependent hydrolases"/>
    <property type="match status" value="1"/>
</dbReference>
<dbReference type="PANTHER" id="PTHR11647:SF1">
    <property type="entry name" value="COLLAPSIN RESPONSE MEDIATOR PROTEIN"/>
    <property type="match status" value="1"/>
</dbReference>
<sequence length="529" mass="58039">MKQFTLLVFLISWFTQPIGVKTQSTPHNYDILIKNGKVLDGTGNPWYYADIGINDDRIVWVGKSDNVTADEVIDATGLYVSPGFIDVHSHAGSGLASESLSHGRPLLAQGITTVMVNPDGGGSTDIAGQRSSLEEHGLGVNVAQFVPHGSVRRRVMGEEDRAPTPDELEEMKSIVGEGMQNGAFGLSSGLFYTPGAYAETEEVIELAKVASRYNGVYSSHIRDESDYNVGLIYSVDEVIQVAEEAELPGIVSHIKALGTGVWGYSAAVVSRVERARDRGVEVFADQYPYPASSTNLTAVLIPAWAREGGRTEMLQRLDDPELIDEIKVEMEANLVRRGGAESIQIADYSADRSLEGLRLNVIADQMDTNAIDAALNMIKEQNPKIVSFNMHEDDVARFMKQPWMMTSSDGGLVEMGDGVVHPRNYGSFPRKISMYVKEKRAIDLEYAVRSMTSLSASVFNLHDRGVIRSGQVADIAIFDLEQIQDKATFDDPHQLSEGVEYVLIGGKFAMKAGEYQQELVGKVLFNKFD</sequence>